<evidence type="ECO:0000256" key="2">
    <source>
        <dbReference type="ARBA" id="ARBA00023239"/>
    </source>
</evidence>
<comment type="caution">
    <text evidence="4">The sequence shown here is derived from an EMBL/GenBank/DDBJ whole genome shotgun (WGS) entry which is preliminary data.</text>
</comment>
<feature type="region of interest" description="Disordered" evidence="3">
    <location>
        <begin position="1"/>
        <end position="44"/>
    </location>
</feature>
<dbReference type="EMBL" id="CAXAMM010020347">
    <property type="protein sequence ID" value="CAK9047779.1"/>
    <property type="molecule type" value="Genomic_DNA"/>
</dbReference>
<keyword evidence="2" id="KW-0456">Lyase</keyword>
<accession>A0ABP0MAN3</accession>
<dbReference type="Pfam" id="PF07286">
    <property type="entry name" value="D-Glu_cyclase"/>
    <property type="match status" value="1"/>
</dbReference>
<dbReference type="PANTHER" id="PTHR32022:SF10">
    <property type="entry name" value="D-GLUTAMATE CYCLASE, MITOCHONDRIAL"/>
    <property type="match status" value="1"/>
</dbReference>
<protein>
    <submittedName>
        <fullName evidence="4">Hydro-lyase GK2103</fullName>
    </submittedName>
</protein>
<gene>
    <name evidence="4" type="ORF">SCF082_LOCUS26720</name>
</gene>
<feature type="compositionally biased region" description="Low complexity" evidence="3">
    <location>
        <begin position="356"/>
        <end position="369"/>
    </location>
</feature>
<feature type="compositionally biased region" description="Basic and acidic residues" evidence="3">
    <location>
        <begin position="227"/>
        <end position="237"/>
    </location>
</feature>
<evidence type="ECO:0000256" key="3">
    <source>
        <dbReference type="SAM" id="MobiDB-lite"/>
    </source>
</evidence>
<proteinExistence type="inferred from homology"/>
<name>A0ABP0MAN3_9DINO</name>
<dbReference type="InterPro" id="IPR009906">
    <property type="entry name" value="D-Glu_cyclase"/>
</dbReference>
<feature type="region of interest" description="Disordered" evidence="3">
    <location>
        <begin position="221"/>
        <end position="390"/>
    </location>
</feature>
<evidence type="ECO:0000256" key="1">
    <source>
        <dbReference type="ARBA" id="ARBA00007896"/>
    </source>
</evidence>
<feature type="compositionally biased region" description="Basic residues" evidence="3">
    <location>
        <begin position="378"/>
        <end position="388"/>
    </location>
</feature>
<dbReference type="SUPFAM" id="SSF160920">
    <property type="entry name" value="PSTPO5379-like"/>
    <property type="match status" value="1"/>
</dbReference>
<comment type="similarity">
    <text evidence="1">Belongs to the D-glutamate cyclase family.</text>
</comment>
<dbReference type="Gene3D" id="3.30.2040.10">
    <property type="entry name" value="PSTPO5379-like domain"/>
    <property type="match status" value="1"/>
</dbReference>
<feature type="compositionally biased region" description="Basic residues" evidence="3">
    <location>
        <begin position="337"/>
        <end position="348"/>
    </location>
</feature>
<sequence length="565" mass="62857">MDQTQEDPENLFSEMFGVADNPKPGNTSHEHDQREADTSASSPSIDAVTHGFEIEQDGYGVMVEERQDVVDLCGNDMHGFLLGCSFTWEDLLAEAELTPRHVQERRNVPMFNTSITLRSAGPFKGHMVVSMRPYREEDVPKVATITGEYPAAHGSRLVHEPGTRNCSCTCCVAFARVFGIPFGLAVQLLFGRRVDPSWTQLTCGSLSFHIGFDKELVNSPLSPLKSRGVERGREPLGREQGLLVEKEDPVTHTVSPAVAQPESPPAAASGSVPEIEVEDTKNSKEKKKDRDRRRRRSPVEVKKEPEEEDTAEPLVEARAEERSPLQRFDDELSRLRKEAKKMRERGKGRGSGPGGAVDVVPPGEAGGAKPEQEEEKAKKKKKKKRKRIKIEGAKDMREIYSKVTAYVMKDNEMRSISTGDERAMRNSLFPQVSASPEEWNHGVAAALNHLGRWKMPAVGGKAPSAHALRLAENLSALVKRNAMWEVSESDVSFTDFFARKNVDYCGDEVKLTQKLFWPAISESFAEGVPEAWKRYLGFNKVVPTELVPTSLKGKECVLAMHIHSE</sequence>
<dbReference type="Proteomes" id="UP001642464">
    <property type="component" value="Unassembled WGS sequence"/>
</dbReference>
<feature type="compositionally biased region" description="Basic and acidic residues" evidence="3">
    <location>
        <begin position="28"/>
        <end position="37"/>
    </location>
</feature>
<reference evidence="4 5" key="1">
    <citation type="submission" date="2024-02" db="EMBL/GenBank/DDBJ databases">
        <authorList>
            <person name="Chen Y."/>
            <person name="Shah S."/>
            <person name="Dougan E. K."/>
            <person name="Thang M."/>
            <person name="Chan C."/>
        </authorList>
    </citation>
    <scope>NUCLEOTIDE SEQUENCE [LARGE SCALE GENOMIC DNA]</scope>
</reference>
<dbReference type="PANTHER" id="PTHR32022">
    <property type="entry name" value="D-GLUTAMATE CYCLASE, MITOCHONDRIAL"/>
    <property type="match status" value="1"/>
</dbReference>
<feature type="compositionally biased region" description="Basic and acidic residues" evidence="3">
    <location>
        <begin position="315"/>
        <end position="336"/>
    </location>
</feature>
<dbReference type="InterPro" id="IPR038021">
    <property type="entry name" value="Putative_hydro-lyase"/>
</dbReference>
<evidence type="ECO:0000313" key="4">
    <source>
        <dbReference type="EMBL" id="CAK9047779.1"/>
    </source>
</evidence>
<keyword evidence="5" id="KW-1185">Reference proteome</keyword>
<organism evidence="4 5">
    <name type="scientific">Durusdinium trenchii</name>
    <dbReference type="NCBI Taxonomy" id="1381693"/>
    <lineage>
        <taxon>Eukaryota</taxon>
        <taxon>Sar</taxon>
        <taxon>Alveolata</taxon>
        <taxon>Dinophyceae</taxon>
        <taxon>Suessiales</taxon>
        <taxon>Symbiodiniaceae</taxon>
        <taxon>Durusdinium</taxon>
    </lineage>
</organism>
<evidence type="ECO:0000313" key="5">
    <source>
        <dbReference type="Proteomes" id="UP001642464"/>
    </source>
</evidence>
<feature type="compositionally biased region" description="Basic and acidic residues" evidence="3">
    <location>
        <begin position="278"/>
        <end position="288"/>
    </location>
</feature>